<keyword evidence="1" id="KW-0732">Signal</keyword>
<reference evidence="3" key="1">
    <citation type="submission" date="2021-06" db="EMBL/GenBank/DDBJ databases">
        <authorList>
            <person name="Hodson N. C."/>
            <person name="Mongue J. A."/>
            <person name="Jaron S. K."/>
        </authorList>
    </citation>
    <scope>NUCLEOTIDE SEQUENCE</scope>
</reference>
<accession>A0A8J2Q5T1</accession>
<dbReference type="CDD" id="cd00170">
    <property type="entry name" value="SEC14"/>
    <property type="match status" value="1"/>
</dbReference>
<comment type="caution">
    <text evidence="3">The sequence shown here is derived from an EMBL/GenBank/DDBJ whole genome shotgun (WGS) entry which is preliminary data.</text>
</comment>
<name>A0A8J2Q5T1_9HEXA</name>
<evidence type="ECO:0000259" key="2">
    <source>
        <dbReference type="PROSITE" id="PS50191"/>
    </source>
</evidence>
<dbReference type="PROSITE" id="PS50191">
    <property type="entry name" value="CRAL_TRIO"/>
    <property type="match status" value="1"/>
</dbReference>
<gene>
    <name evidence="3" type="ORF">AFUS01_LOCUS44464</name>
</gene>
<dbReference type="AlphaFoldDB" id="A0A8J2Q5T1"/>
<feature type="chain" id="PRO_5035234467" description="CRAL-TRIO domain-containing protein" evidence="1">
    <location>
        <begin position="27"/>
        <end position="235"/>
    </location>
</feature>
<dbReference type="EMBL" id="CAJVCH010570487">
    <property type="protein sequence ID" value="CAG7835036.1"/>
    <property type="molecule type" value="Genomic_DNA"/>
</dbReference>
<feature type="domain" description="CRAL-TRIO" evidence="2">
    <location>
        <begin position="53"/>
        <end position="230"/>
    </location>
</feature>
<dbReference type="InterPro" id="IPR001251">
    <property type="entry name" value="CRAL-TRIO_dom"/>
</dbReference>
<evidence type="ECO:0000313" key="4">
    <source>
        <dbReference type="Proteomes" id="UP000708208"/>
    </source>
</evidence>
<dbReference type="PANTHER" id="PTHR23324">
    <property type="entry name" value="SEC14 RELATED PROTEIN"/>
    <property type="match status" value="1"/>
</dbReference>
<evidence type="ECO:0000313" key="3">
    <source>
        <dbReference type="EMBL" id="CAG7835036.1"/>
    </source>
</evidence>
<feature type="signal peptide" evidence="1">
    <location>
        <begin position="1"/>
        <end position="26"/>
    </location>
</feature>
<dbReference type="Proteomes" id="UP000708208">
    <property type="component" value="Unassembled WGS sequence"/>
</dbReference>
<proteinExistence type="predicted"/>
<evidence type="ECO:0000256" key="1">
    <source>
        <dbReference type="SAM" id="SignalP"/>
    </source>
</evidence>
<dbReference type="InterPro" id="IPR051064">
    <property type="entry name" value="SEC14/CRAL-TRIO_domain"/>
</dbReference>
<dbReference type="PANTHER" id="PTHR23324:SF83">
    <property type="entry name" value="SEC14-LIKE PROTEIN 2"/>
    <property type="match status" value="1"/>
</dbReference>
<protein>
    <recommendedName>
        <fullName evidence="2">CRAL-TRIO domain-containing protein</fullName>
    </recommendedName>
</protein>
<organism evidence="3 4">
    <name type="scientific">Allacma fusca</name>
    <dbReference type="NCBI Taxonomy" id="39272"/>
    <lineage>
        <taxon>Eukaryota</taxon>
        <taxon>Metazoa</taxon>
        <taxon>Ecdysozoa</taxon>
        <taxon>Arthropoda</taxon>
        <taxon>Hexapoda</taxon>
        <taxon>Collembola</taxon>
        <taxon>Symphypleona</taxon>
        <taxon>Sminthuridae</taxon>
        <taxon>Allacma</taxon>
    </lineage>
</organism>
<dbReference type="Pfam" id="PF00650">
    <property type="entry name" value="CRAL_TRIO"/>
    <property type="match status" value="1"/>
</dbReference>
<dbReference type="GO" id="GO:0005737">
    <property type="term" value="C:cytoplasm"/>
    <property type="evidence" value="ECO:0007669"/>
    <property type="project" value="TreeGrafter"/>
</dbReference>
<keyword evidence="4" id="KW-1185">Reference proteome</keyword>
<sequence length="235" mass="26908">MFSICITPGKIFLVLLYIFGVKFTSAAETSAENAVTDYPISLFPDNDLNVWQAPAEIRKMFTYYWSGFDEECRPIWVGELGKWDARKVIERGEDSKKMLRKYIYQGIYRLLESLKFNNTDCPPPKEVIGILDVEGFNYRQIASTATVSYLLNIVKEFVPVMMKYVQSVYFINTNFAANGLVTIARPILGEFMARVEVYGTRKSTWLPAILKRFPKEQLPEKLGGKKGFTPLKSYG</sequence>
<dbReference type="SMART" id="SM00516">
    <property type="entry name" value="SEC14"/>
    <property type="match status" value="1"/>
</dbReference>